<evidence type="ECO:0000256" key="3">
    <source>
        <dbReference type="ARBA" id="ARBA00022692"/>
    </source>
</evidence>
<dbReference type="GeneID" id="11521118"/>
<reference evidence="9 10" key="1">
    <citation type="journal article" date="2011" name="Nat. Biotechnol.">
        <title>Comparative genomic analysis of the thermophilic biomass-degrading fungi Myceliophthora thermophila and Thielavia terrestris.</title>
        <authorList>
            <person name="Berka R.M."/>
            <person name="Grigoriev I.V."/>
            <person name="Otillar R."/>
            <person name="Salamov A."/>
            <person name="Grimwood J."/>
            <person name="Reid I."/>
            <person name="Ishmael N."/>
            <person name="John T."/>
            <person name="Darmond C."/>
            <person name="Moisan M.-C."/>
            <person name="Henrissat B."/>
            <person name="Coutinho P.M."/>
            <person name="Lombard V."/>
            <person name="Natvig D.O."/>
            <person name="Lindquist E."/>
            <person name="Schmutz J."/>
            <person name="Lucas S."/>
            <person name="Harris P."/>
            <person name="Powlowski J."/>
            <person name="Bellemare A."/>
            <person name="Taylor D."/>
            <person name="Butler G."/>
            <person name="de Vries R.P."/>
            <person name="Allijn I.E."/>
            <person name="van den Brink J."/>
            <person name="Ushinsky S."/>
            <person name="Storms R."/>
            <person name="Powell A.J."/>
            <person name="Paulsen I.T."/>
            <person name="Elbourne L.D.H."/>
            <person name="Baker S.E."/>
            <person name="Magnuson J."/>
            <person name="LaBoissiere S."/>
            <person name="Clutterbuck A.J."/>
            <person name="Martinez D."/>
            <person name="Wogulis M."/>
            <person name="de Leon A.L."/>
            <person name="Rey M.W."/>
            <person name="Tsang A."/>
        </authorList>
    </citation>
    <scope>NUCLEOTIDE SEQUENCE [LARGE SCALE GENOMIC DNA]</scope>
    <source>
        <strain evidence="10">ATCC 38088 / NRRL 8126</strain>
    </source>
</reference>
<dbReference type="PANTHER" id="PTHR23501:SF193">
    <property type="entry name" value="MULTIDRUG TRANSPORTER, PUTATIVE (AFU_ORTHOLOGUE AFUA_8G00940)-RELATED"/>
    <property type="match status" value="1"/>
</dbReference>
<feature type="transmembrane region" description="Helical" evidence="7">
    <location>
        <begin position="255"/>
        <end position="278"/>
    </location>
</feature>
<dbReference type="InterPro" id="IPR020846">
    <property type="entry name" value="MFS_dom"/>
</dbReference>
<dbReference type="OrthoDB" id="10021397at2759"/>
<evidence type="ECO:0000313" key="9">
    <source>
        <dbReference type="EMBL" id="AEO64818.1"/>
    </source>
</evidence>
<gene>
    <name evidence="9" type="ORF">THITE_124061</name>
</gene>
<dbReference type="Pfam" id="PF07690">
    <property type="entry name" value="MFS_1"/>
    <property type="match status" value="1"/>
</dbReference>
<evidence type="ECO:0000256" key="2">
    <source>
        <dbReference type="ARBA" id="ARBA00007520"/>
    </source>
</evidence>
<dbReference type="Proteomes" id="UP000008181">
    <property type="component" value="Chromosome 1"/>
</dbReference>
<protein>
    <recommendedName>
        <fullName evidence="8">Major facilitator superfamily (MFS) profile domain-containing protein</fullName>
    </recommendedName>
</protein>
<keyword evidence="3 7" id="KW-0812">Transmembrane</keyword>
<evidence type="ECO:0000256" key="4">
    <source>
        <dbReference type="ARBA" id="ARBA00022989"/>
    </source>
</evidence>
<dbReference type="KEGG" id="ttt:THITE_124061"/>
<comment type="subcellular location">
    <subcellularLocation>
        <location evidence="1">Membrane</location>
        <topology evidence="1">Multi-pass membrane protein</topology>
    </subcellularLocation>
</comment>
<dbReference type="EMBL" id="CP003009">
    <property type="protein sequence ID" value="AEO64818.1"/>
    <property type="molecule type" value="Genomic_DNA"/>
</dbReference>
<feature type="transmembrane region" description="Helical" evidence="7">
    <location>
        <begin position="78"/>
        <end position="98"/>
    </location>
</feature>
<evidence type="ECO:0000256" key="7">
    <source>
        <dbReference type="SAM" id="Phobius"/>
    </source>
</evidence>
<feature type="transmembrane region" description="Helical" evidence="7">
    <location>
        <begin position="326"/>
        <end position="350"/>
    </location>
</feature>
<feature type="transmembrane region" description="Helical" evidence="7">
    <location>
        <begin position="299"/>
        <end position="320"/>
    </location>
</feature>
<comment type="similarity">
    <text evidence="2">Belongs to the major facilitator superfamily. TCR/Tet family.</text>
</comment>
<dbReference type="InterPro" id="IPR011701">
    <property type="entry name" value="MFS"/>
</dbReference>
<dbReference type="AlphaFoldDB" id="G2QX51"/>
<keyword evidence="5 7" id="KW-0472">Membrane</keyword>
<evidence type="ECO:0000256" key="1">
    <source>
        <dbReference type="ARBA" id="ARBA00004141"/>
    </source>
</evidence>
<accession>G2QX51</accession>
<evidence type="ECO:0000259" key="8">
    <source>
        <dbReference type="PROSITE" id="PS50850"/>
    </source>
</evidence>
<feature type="transmembrane region" description="Helical" evidence="7">
    <location>
        <begin position="450"/>
        <end position="477"/>
    </location>
</feature>
<dbReference type="SUPFAM" id="SSF103473">
    <property type="entry name" value="MFS general substrate transporter"/>
    <property type="match status" value="2"/>
</dbReference>
<feature type="transmembrane region" description="Helical" evidence="7">
    <location>
        <begin position="208"/>
        <end position="235"/>
    </location>
</feature>
<evidence type="ECO:0000256" key="6">
    <source>
        <dbReference type="SAM" id="MobiDB-lite"/>
    </source>
</evidence>
<dbReference type="RefSeq" id="XP_003651154.1">
    <property type="nucleotide sequence ID" value="XM_003651106.1"/>
</dbReference>
<sequence>MAQRHSVGNNEQGGGDCPTGPQKPGIQTPVLGLEEHDLSSSPRSAPTFMSQDGSANTLVEPSPGSPHRKTDEDARYVTGYKLAGLVTGMTVVIFLIYLDNSIISTATPVITADLHETADIGWYAGAYTLVSGTLQPMAGKLYTYFRKQFVFLAFLFVFEAGSLICALAHSSPMLIAGRAVAGAGSSGLMNGAWTIIGNSLPLGQQPFYTGVMMGVGQMALIVGPLIGGALTQYASWRWCKSAAGARIHDVVAKPFIAGFYINLPIGACAAVLVLFHAIPDTNGMDAFSFAFVRRTLSSLDLGGFALLAPAMAMFLAALQFGSDTKYAWNSSLIIGLFCGAGVAAVLFVLWECRVGDTAIIPGSVVRRREVWSSCGHIFSMSFVVFIANYFLPVYFQAVKGVGPTLSGLYLLPGILGQLSFVLLSGAAVDARYWPRCCDDNAIQCALDEELVALAMSLLIFCQNLAGSVAVIIATTIFTQSLLKDLPILAPSASPEAAIRSGTGAGAVRGLLPVGSPELDGLLRAYSYAVDKTFYVVAGFGATSIGFAFFMGWKDVRKAKAKIAESNQGKIGEQEVATV</sequence>
<feature type="transmembrane region" description="Helical" evidence="7">
    <location>
        <begin position="370"/>
        <end position="395"/>
    </location>
</feature>
<feature type="transmembrane region" description="Helical" evidence="7">
    <location>
        <begin position="175"/>
        <end position="196"/>
    </location>
</feature>
<feature type="compositionally biased region" description="Polar residues" evidence="6">
    <location>
        <begin position="1"/>
        <end position="10"/>
    </location>
</feature>
<dbReference type="GO" id="GO:0005886">
    <property type="term" value="C:plasma membrane"/>
    <property type="evidence" value="ECO:0007669"/>
    <property type="project" value="TreeGrafter"/>
</dbReference>
<feature type="compositionally biased region" description="Polar residues" evidence="6">
    <location>
        <begin position="39"/>
        <end position="59"/>
    </location>
</feature>
<evidence type="ECO:0000313" key="10">
    <source>
        <dbReference type="Proteomes" id="UP000008181"/>
    </source>
</evidence>
<dbReference type="HOGENOM" id="CLU_000960_22_1_1"/>
<feature type="transmembrane region" description="Helical" evidence="7">
    <location>
        <begin position="149"/>
        <end position="169"/>
    </location>
</feature>
<keyword evidence="4 7" id="KW-1133">Transmembrane helix</keyword>
<feature type="transmembrane region" description="Helical" evidence="7">
    <location>
        <begin position="120"/>
        <end position="137"/>
    </location>
</feature>
<proteinExistence type="inferred from homology"/>
<name>G2QX51_THETT</name>
<feature type="region of interest" description="Disordered" evidence="6">
    <location>
        <begin position="1"/>
        <end position="71"/>
    </location>
</feature>
<feature type="transmembrane region" description="Helical" evidence="7">
    <location>
        <begin position="532"/>
        <end position="552"/>
    </location>
</feature>
<feature type="transmembrane region" description="Helical" evidence="7">
    <location>
        <begin position="407"/>
        <end position="429"/>
    </location>
</feature>
<dbReference type="Gene3D" id="1.20.1250.20">
    <property type="entry name" value="MFS general substrate transporter like domains"/>
    <property type="match status" value="2"/>
</dbReference>
<organism evidence="9 10">
    <name type="scientific">Thermothielavioides terrestris (strain ATCC 38088 / NRRL 8126)</name>
    <name type="common">Thielavia terrestris</name>
    <dbReference type="NCBI Taxonomy" id="578455"/>
    <lineage>
        <taxon>Eukaryota</taxon>
        <taxon>Fungi</taxon>
        <taxon>Dikarya</taxon>
        <taxon>Ascomycota</taxon>
        <taxon>Pezizomycotina</taxon>
        <taxon>Sordariomycetes</taxon>
        <taxon>Sordariomycetidae</taxon>
        <taxon>Sordariales</taxon>
        <taxon>Chaetomiaceae</taxon>
        <taxon>Thermothielavioides</taxon>
        <taxon>Thermothielavioides terrestris</taxon>
    </lineage>
</organism>
<dbReference type="eggNOG" id="KOG0254">
    <property type="taxonomic scope" value="Eukaryota"/>
</dbReference>
<dbReference type="PROSITE" id="PS50850">
    <property type="entry name" value="MFS"/>
    <property type="match status" value="1"/>
</dbReference>
<feature type="domain" description="Major facilitator superfamily (MFS) profile" evidence="8">
    <location>
        <begin position="85"/>
        <end position="555"/>
    </location>
</feature>
<dbReference type="GO" id="GO:0022857">
    <property type="term" value="F:transmembrane transporter activity"/>
    <property type="evidence" value="ECO:0007669"/>
    <property type="project" value="InterPro"/>
</dbReference>
<keyword evidence="10" id="KW-1185">Reference proteome</keyword>
<evidence type="ECO:0000256" key="5">
    <source>
        <dbReference type="ARBA" id="ARBA00023136"/>
    </source>
</evidence>
<dbReference type="InterPro" id="IPR036259">
    <property type="entry name" value="MFS_trans_sf"/>
</dbReference>
<dbReference type="PANTHER" id="PTHR23501">
    <property type="entry name" value="MAJOR FACILITATOR SUPERFAMILY"/>
    <property type="match status" value="1"/>
</dbReference>